<evidence type="ECO:0000313" key="1">
    <source>
        <dbReference type="EMBL" id="GAA4766418.1"/>
    </source>
</evidence>
<keyword evidence="2" id="KW-1185">Reference proteome</keyword>
<organism evidence="1 2">
    <name type="scientific">Microbacterium gilvum</name>
    <dbReference type="NCBI Taxonomy" id="1336204"/>
    <lineage>
        <taxon>Bacteria</taxon>
        <taxon>Bacillati</taxon>
        <taxon>Actinomycetota</taxon>
        <taxon>Actinomycetes</taxon>
        <taxon>Micrococcales</taxon>
        <taxon>Microbacteriaceae</taxon>
        <taxon>Microbacterium</taxon>
    </lineage>
</organism>
<proteinExistence type="predicted"/>
<gene>
    <name evidence="1" type="ORF">GCM10023351_07090</name>
</gene>
<comment type="caution">
    <text evidence="1">The sequence shown here is derived from an EMBL/GenBank/DDBJ whole genome shotgun (WGS) entry which is preliminary data.</text>
</comment>
<reference evidence="2" key="1">
    <citation type="journal article" date="2019" name="Int. J. Syst. Evol. Microbiol.">
        <title>The Global Catalogue of Microorganisms (GCM) 10K type strain sequencing project: providing services to taxonomists for standard genome sequencing and annotation.</title>
        <authorList>
            <consortium name="The Broad Institute Genomics Platform"/>
            <consortium name="The Broad Institute Genome Sequencing Center for Infectious Disease"/>
            <person name="Wu L."/>
            <person name="Ma J."/>
        </authorList>
    </citation>
    <scope>NUCLEOTIDE SEQUENCE [LARGE SCALE GENOMIC DNA]</scope>
    <source>
        <strain evidence="2">JCM 18537</strain>
    </source>
</reference>
<accession>A0ABP8ZUB9</accession>
<sequence length="84" mass="9366">MSSQPSHGNASRVKVKSDLIWEKKPGRFSAGALRAAMRRFYRRRMALRGPWSVLPSPAPALRRVLSPLPGPRRARRMDACIVGA</sequence>
<evidence type="ECO:0000313" key="2">
    <source>
        <dbReference type="Proteomes" id="UP001501645"/>
    </source>
</evidence>
<dbReference type="Proteomes" id="UP001501645">
    <property type="component" value="Unassembled WGS sequence"/>
</dbReference>
<protein>
    <submittedName>
        <fullName evidence="1">Uncharacterized protein</fullName>
    </submittedName>
</protein>
<name>A0ABP8ZUB9_9MICO</name>
<dbReference type="EMBL" id="BAABKO010000001">
    <property type="protein sequence ID" value="GAA4766418.1"/>
    <property type="molecule type" value="Genomic_DNA"/>
</dbReference>